<proteinExistence type="predicted"/>
<evidence type="ECO:0000313" key="2">
    <source>
        <dbReference type="EMBL" id="GGY83235.1"/>
    </source>
</evidence>
<dbReference type="PANTHER" id="PTHR42815:SF2">
    <property type="entry name" value="FAD-BINDING, PUTATIVE (AFU_ORTHOLOGUE AFUA_6G07600)-RELATED"/>
    <property type="match status" value="1"/>
</dbReference>
<dbReference type="SUPFAM" id="SSF50475">
    <property type="entry name" value="FMN-binding split barrel"/>
    <property type="match status" value="1"/>
</dbReference>
<protein>
    <submittedName>
        <fullName evidence="2">Pyridoxamine 5'-phosphate oxidase</fullName>
    </submittedName>
</protein>
<gene>
    <name evidence="2" type="ORF">GCM10011613_30150</name>
</gene>
<dbReference type="InterPro" id="IPR011576">
    <property type="entry name" value="Pyridox_Oxase_N"/>
</dbReference>
<evidence type="ECO:0000313" key="3">
    <source>
        <dbReference type="Proteomes" id="UP000619761"/>
    </source>
</evidence>
<reference evidence="3" key="1">
    <citation type="journal article" date="2019" name="Int. J. Syst. Evol. Microbiol.">
        <title>The Global Catalogue of Microorganisms (GCM) 10K type strain sequencing project: providing services to taxonomists for standard genome sequencing and annotation.</title>
        <authorList>
            <consortium name="The Broad Institute Genomics Platform"/>
            <consortium name="The Broad Institute Genome Sequencing Center for Infectious Disease"/>
            <person name="Wu L."/>
            <person name="Ma J."/>
        </authorList>
    </citation>
    <scope>NUCLEOTIDE SEQUENCE [LARGE SCALE GENOMIC DNA]</scope>
    <source>
        <strain evidence="3">KCTC 32239</strain>
    </source>
</reference>
<dbReference type="PANTHER" id="PTHR42815">
    <property type="entry name" value="FAD-BINDING, PUTATIVE (AFU_ORTHOLOGUE AFUA_6G07600)-RELATED"/>
    <property type="match status" value="1"/>
</dbReference>
<comment type="caution">
    <text evidence="2">The sequence shown here is derived from an EMBL/GenBank/DDBJ whole genome shotgun (WGS) entry which is preliminary data.</text>
</comment>
<dbReference type="Proteomes" id="UP000619761">
    <property type="component" value="Unassembled WGS sequence"/>
</dbReference>
<accession>A0ABQ3B8E4</accession>
<dbReference type="Pfam" id="PF01243">
    <property type="entry name" value="PNPOx_N"/>
    <property type="match status" value="1"/>
</dbReference>
<feature type="domain" description="Pyridoxamine 5'-phosphate oxidase N-terminal" evidence="1">
    <location>
        <begin position="45"/>
        <end position="151"/>
    </location>
</feature>
<name>A0ABQ3B8E4_9GAMM</name>
<organism evidence="2 3">
    <name type="scientific">Cellvibrio zantedeschiae</name>
    <dbReference type="NCBI Taxonomy" id="1237077"/>
    <lineage>
        <taxon>Bacteria</taxon>
        <taxon>Pseudomonadati</taxon>
        <taxon>Pseudomonadota</taxon>
        <taxon>Gammaproteobacteria</taxon>
        <taxon>Cellvibrionales</taxon>
        <taxon>Cellvibrionaceae</taxon>
        <taxon>Cellvibrio</taxon>
    </lineage>
</organism>
<dbReference type="EMBL" id="BMYZ01000003">
    <property type="protein sequence ID" value="GGY83235.1"/>
    <property type="molecule type" value="Genomic_DNA"/>
</dbReference>
<dbReference type="Gene3D" id="2.30.110.10">
    <property type="entry name" value="Electron Transport, Fmn-binding Protein, Chain A"/>
    <property type="match status" value="1"/>
</dbReference>
<dbReference type="RefSeq" id="WP_189420089.1">
    <property type="nucleotide sequence ID" value="NZ_BMYZ01000003.1"/>
</dbReference>
<sequence length="206" mass="24002">MSRAFADITFTPSVLAAQERYASREQNRRFELSPDQRNSITAMDAEFIRTRDSFYMASVGENAWPYVQHRGGPVGFVKILNERTLGYADYRGNRQYLSVGNINANERVCLFLMDYANRRRLKIWGRASIVHEGENPELFNQLNDQSLGIIAERAFIIHIEALEWNCSKYITPRFTQDEIREAVQPLVDEIEQLKTRLAYYEHGKQE</sequence>
<keyword evidence="3" id="KW-1185">Reference proteome</keyword>
<dbReference type="InterPro" id="IPR012349">
    <property type="entry name" value="Split_barrel_FMN-bd"/>
</dbReference>
<evidence type="ECO:0000259" key="1">
    <source>
        <dbReference type="Pfam" id="PF01243"/>
    </source>
</evidence>